<dbReference type="InterPro" id="IPR002491">
    <property type="entry name" value="ABC_transptr_periplasmic_BD"/>
</dbReference>
<dbReference type="Proteomes" id="UP000000365">
    <property type="component" value="Chromosome"/>
</dbReference>
<feature type="transmembrane region" description="Helical" evidence="1">
    <location>
        <begin position="31"/>
        <end position="53"/>
    </location>
</feature>
<dbReference type="STRING" id="410358.Mlab_1044"/>
<keyword evidence="1" id="KW-0472">Membrane</keyword>
<dbReference type="PROSITE" id="PS50983">
    <property type="entry name" value="FE_B12_PBP"/>
    <property type="match status" value="1"/>
</dbReference>
<dbReference type="Gene3D" id="3.40.50.1980">
    <property type="entry name" value="Nitrogenase molybdenum iron protein domain"/>
    <property type="match status" value="2"/>
</dbReference>
<reference evidence="3 4" key="1">
    <citation type="journal article" date="2009" name="Stand. Genomic Sci.">
        <title>Complete genome sequence of Methanocorpusculum labreanum type strain Z.</title>
        <authorList>
            <person name="Anderson I.J."/>
            <person name="Sieprawska-Lupa M."/>
            <person name="Goltsman E."/>
            <person name="Lapidus A."/>
            <person name="Copeland A."/>
            <person name="Glavina Del Rio T."/>
            <person name="Tice H."/>
            <person name="Dalin E."/>
            <person name="Barry K."/>
            <person name="Pitluck S."/>
            <person name="Hauser L."/>
            <person name="Land M."/>
            <person name="Lucas S."/>
            <person name="Richardson P."/>
            <person name="Whitman W.B."/>
            <person name="Kyrpides N.C."/>
        </authorList>
    </citation>
    <scope>NUCLEOTIDE SEQUENCE [LARGE SCALE GENOMIC DNA]</scope>
    <source>
        <strain evidence="4">ATCC 43576 / DSM 4855 / Z</strain>
    </source>
</reference>
<organism evidence="3 4">
    <name type="scientific">Methanocorpusculum labreanum (strain ATCC 43576 / DSM 4855 / Z)</name>
    <dbReference type="NCBI Taxonomy" id="410358"/>
    <lineage>
        <taxon>Archaea</taxon>
        <taxon>Methanobacteriati</taxon>
        <taxon>Methanobacteriota</taxon>
        <taxon>Stenosarchaea group</taxon>
        <taxon>Methanomicrobia</taxon>
        <taxon>Methanomicrobiales</taxon>
        <taxon>Methanocorpusculaceae</taxon>
        <taxon>Methanocorpusculum</taxon>
    </lineage>
</organism>
<keyword evidence="4" id="KW-1185">Reference proteome</keyword>
<dbReference type="eggNOG" id="arCOG04233">
    <property type="taxonomic scope" value="Archaea"/>
</dbReference>
<name>A2SSA7_METLZ</name>
<proteinExistence type="predicted"/>
<keyword evidence="1" id="KW-1133">Transmembrane helix</keyword>
<dbReference type="AlphaFoldDB" id="A2SSA7"/>
<accession>A2SSA7</accession>
<dbReference type="InterPro" id="IPR050902">
    <property type="entry name" value="ABC_Transporter_SBP"/>
</dbReference>
<dbReference type="EMBL" id="CP000559">
    <property type="protein sequence ID" value="ABN07213.1"/>
    <property type="molecule type" value="Genomic_DNA"/>
</dbReference>
<evidence type="ECO:0000313" key="3">
    <source>
        <dbReference type="EMBL" id="ABN07213.1"/>
    </source>
</evidence>
<dbReference type="GO" id="GO:0071281">
    <property type="term" value="P:cellular response to iron ion"/>
    <property type="evidence" value="ECO:0007669"/>
    <property type="project" value="TreeGrafter"/>
</dbReference>
<dbReference type="SUPFAM" id="SSF53807">
    <property type="entry name" value="Helical backbone' metal receptor"/>
    <property type="match status" value="1"/>
</dbReference>
<dbReference type="PANTHER" id="PTHR30535:SF34">
    <property type="entry name" value="MOLYBDATE-BINDING PROTEIN MOLA"/>
    <property type="match status" value="1"/>
</dbReference>
<dbReference type="PANTHER" id="PTHR30535">
    <property type="entry name" value="VITAMIN B12-BINDING PROTEIN"/>
    <property type="match status" value="1"/>
</dbReference>
<dbReference type="HOGENOM" id="CLU_038034_13_3_2"/>
<evidence type="ECO:0000313" key="4">
    <source>
        <dbReference type="Proteomes" id="UP000000365"/>
    </source>
</evidence>
<dbReference type="KEGG" id="mla:Mlab_1044"/>
<dbReference type="Pfam" id="PF01497">
    <property type="entry name" value="Peripla_BP_2"/>
    <property type="match status" value="1"/>
</dbReference>
<dbReference type="Gene3D" id="1.20.58.2180">
    <property type="match status" value="1"/>
</dbReference>
<evidence type="ECO:0000259" key="2">
    <source>
        <dbReference type="PROSITE" id="PS50983"/>
    </source>
</evidence>
<protein>
    <submittedName>
        <fullName evidence="3">Periplasmic binding protein</fullName>
    </submittedName>
</protein>
<evidence type="ECO:0000256" key="1">
    <source>
        <dbReference type="SAM" id="Phobius"/>
    </source>
</evidence>
<keyword evidence="1" id="KW-0812">Transmembrane</keyword>
<gene>
    <name evidence="3" type="ordered locus">Mlab_1044</name>
</gene>
<feature type="domain" description="Fe/B12 periplasmic-binding" evidence="2">
    <location>
        <begin position="79"/>
        <end position="356"/>
    </location>
</feature>
<sequence length="397" mass="43778">MGGIVIINSVLLILNASNNVFDNIMPHKKNVYLPLIIVVIIAICAIAGCIGTSQPTIGPGTTFTDLAGNNVTLPSSVDRVIITSMSPMVPIYVYYMDGTDKLVGANSAGITYAKSGVMSTIYPELDSVETGFVQGTVINIEEILRLDPDVVIYTGSRQDEYALLTDANLTAVGFTTSLGATGYNVFTQLDLWLNQLGKIVGDTDKADDLIAYNSEVQKKVAEKINTVTDDEKPRALIIFTYKEGTLQVAGSGHYSEYWLNATGAENVAAELSGLKPVDMEQIIAWDPEIIYFANSQNALPSDLYNNTIPGYDWSQVTAVKNKQVYIFPYATYMSYAPSLEDGLVLQWMAQINHPDLFKDLDMEEETSYFFKEFFNYTATDEDIKGFLNPEYIAVRLH</sequence>